<evidence type="ECO:0000256" key="1">
    <source>
        <dbReference type="ARBA" id="ARBA00004141"/>
    </source>
</evidence>
<evidence type="ECO:0000256" key="2">
    <source>
        <dbReference type="ARBA" id="ARBA00010441"/>
    </source>
</evidence>
<comment type="similarity">
    <text evidence="2 12">Belongs to the CDP-alcohol phosphatidyltransferase class-I family.</text>
</comment>
<name>A0ABP7D4G8_9ACTN</name>
<comment type="caution">
    <text evidence="14">The sequence shown here is derived from an EMBL/GenBank/DDBJ whole genome shotgun (WGS) entry which is preliminary data.</text>
</comment>
<dbReference type="InterPro" id="IPR000462">
    <property type="entry name" value="CDP-OH_P_trans"/>
</dbReference>
<dbReference type="InterPro" id="IPR004570">
    <property type="entry name" value="Phosphatidylglycerol_P_synth"/>
</dbReference>
<accession>A0ABP7D4G8</accession>
<dbReference type="Proteomes" id="UP001500051">
    <property type="component" value="Unassembled WGS sequence"/>
</dbReference>
<dbReference type="EC" id="2.7.8.5" evidence="11"/>
<comment type="subcellular location">
    <subcellularLocation>
        <location evidence="1">Membrane</location>
        <topology evidence="1">Multi-pass membrane protein</topology>
    </subcellularLocation>
</comment>
<keyword evidence="4 12" id="KW-0808">Transferase</keyword>
<evidence type="ECO:0000256" key="10">
    <source>
        <dbReference type="ARBA" id="ARBA00023264"/>
    </source>
</evidence>
<keyword evidence="5 13" id="KW-0812">Transmembrane</keyword>
<dbReference type="NCBIfam" id="TIGR00560">
    <property type="entry name" value="pgsA"/>
    <property type="match status" value="1"/>
</dbReference>
<keyword evidence="9" id="KW-0594">Phospholipid biosynthesis</keyword>
<dbReference type="PIRSF" id="PIRSF000847">
    <property type="entry name" value="Phos_ph_gly_syn"/>
    <property type="match status" value="1"/>
</dbReference>
<feature type="transmembrane region" description="Helical" evidence="13">
    <location>
        <begin position="167"/>
        <end position="188"/>
    </location>
</feature>
<dbReference type="EMBL" id="BAAAYX010000003">
    <property type="protein sequence ID" value="GAA3699474.1"/>
    <property type="molecule type" value="Genomic_DNA"/>
</dbReference>
<evidence type="ECO:0000256" key="9">
    <source>
        <dbReference type="ARBA" id="ARBA00023209"/>
    </source>
</evidence>
<evidence type="ECO:0000313" key="15">
    <source>
        <dbReference type="Proteomes" id="UP001500051"/>
    </source>
</evidence>
<evidence type="ECO:0000256" key="3">
    <source>
        <dbReference type="ARBA" id="ARBA00022516"/>
    </source>
</evidence>
<dbReference type="Pfam" id="PF01066">
    <property type="entry name" value="CDP-OH_P_transf"/>
    <property type="match status" value="1"/>
</dbReference>
<evidence type="ECO:0000256" key="11">
    <source>
        <dbReference type="NCBIfam" id="TIGR00560"/>
    </source>
</evidence>
<dbReference type="Gene3D" id="1.20.120.1760">
    <property type="match status" value="1"/>
</dbReference>
<proteinExistence type="inferred from homology"/>
<evidence type="ECO:0000256" key="8">
    <source>
        <dbReference type="ARBA" id="ARBA00023136"/>
    </source>
</evidence>
<evidence type="ECO:0000256" key="7">
    <source>
        <dbReference type="ARBA" id="ARBA00023098"/>
    </source>
</evidence>
<dbReference type="InterPro" id="IPR050324">
    <property type="entry name" value="CDP-alcohol_PTase-I"/>
</dbReference>
<evidence type="ECO:0000256" key="5">
    <source>
        <dbReference type="ARBA" id="ARBA00022692"/>
    </source>
</evidence>
<keyword evidence="3" id="KW-0444">Lipid biosynthesis</keyword>
<keyword evidence="10" id="KW-1208">Phospholipid metabolism</keyword>
<dbReference type="PANTHER" id="PTHR14269">
    <property type="entry name" value="CDP-DIACYLGLYCEROL--GLYCEROL-3-PHOSPHATE 3-PHOSPHATIDYLTRANSFERASE-RELATED"/>
    <property type="match status" value="1"/>
</dbReference>
<dbReference type="InterPro" id="IPR048254">
    <property type="entry name" value="CDP_ALCOHOL_P_TRANSF_CS"/>
</dbReference>
<evidence type="ECO:0000256" key="12">
    <source>
        <dbReference type="RuleBase" id="RU003750"/>
    </source>
</evidence>
<sequence length="203" mass="22021">MTASGGATGHPTEPAESSPWNVPNALTAIRCVLVPVFAWMLLAHPAEAGWRVGATLVFAVAILTDFVDGYLARRYDIVTKFGKLADPIADKALTGMAFIGLSIIGELPWWITAIILVREWGITLMRFLVLRYGVMAANRGGKIKTVLQAVALILYLLPLPVTGPLHWLAVIVMGAAFLVTVVTGLDYVREAVRLRRRATSATR</sequence>
<keyword evidence="8 13" id="KW-0472">Membrane</keyword>
<dbReference type="PANTHER" id="PTHR14269:SF52">
    <property type="entry name" value="PHOSPHATIDYLGLYCEROPHOSPHATE SYNTHASE-RELATED"/>
    <property type="match status" value="1"/>
</dbReference>
<organism evidence="14 15">
    <name type="scientific">Microlunatus aurantiacus</name>
    <dbReference type="NCBI Taxonomy" id="446786"/>
    <lineage>
        <taxon>Bacteria</taxon>
        <taxon>Bacillati</taxon>
        <taxon>Actinomycetota</taxon>
        <taxon>Actinomycetes</taxon>
        <taxon>Propionibacteriales</taxon>
        <taxon>Propionibacteriaceae</taxon>
        <taxon>Microlunatus</taxon>
    </lineage>
</organism>
<gene>
    <name evidence="14" type="ORF">GCM10022204_15010</name>
</gene>
<protein>
    <recommendedName>
        <fullName evidence="11">CDP-diacylglycerol--glycerol-3-phosphate 3-phosphatidyltransferase</fullName>
        <ecNumber evidence="11">2.7.8.5</ecNumber>
    </recommendedName>
</protein>
<evidence type="ECO:0000313" key="14">
    <source>
        <dbReference type="EMBL" id="GAA3699474.1"/>
    </source>
</evidence>
<reference evidence="15" key="1">
    <citation type="journal article" date="2019" name="Int. J. Syst. Evol. Microbiol.">
        <title>The Global Catalogue of Microorganisms (GCM) 10K type strain sequencing project: providing services to taxonomists for standard genome sequencing and annotation.</title>
        <authorList>
            <consortium name="The Broad Institute Genomics Platform"/>
            <consortium name="The Broad Institute Genome Sequencing Center for Infectious Disease"/>
            <person name="Wu L."/>
            <person name="Ma J."/>
        </authorList>
    </citation>
    <scope>NUCLEOTIDE SEQUENCE [LARGE SCALE GENOMIC DNA]</scope>
    <source>
        <strain evidence="15">JCM 16548</strain>
    </source>
</reference>
<keyword evidence="7" id="KW-0443">Lipid metabolism</keyword>
<dbReference type="InterPro" id="IPR043130">
    <property type="entry name" value="CDP-OH_PTrfase_TM_dom"/>
</dbReference>
<feature type="transmembrane region" description="Helical" evidence="13">
    <location>
        <begin position="145"/>
        <end position="161"/>
    </location>
</feature>
<evidence type="ECO:0000256" key="13">
    <source>
        <dbReference type="SAM" id="Phobius"/>
    </source>
</evidence>
<dbReference type="PROSITE" id="PS00379">
    <property type="entry name" value="CDP_ALCOHOL_P_TRANSF"/>
    <property type="match status" value="1"/>
</dbReference>
<keyword evidence="6 13" id="KW-1133">Transmembrane helix</keyword>
<evidence type="ECO:0000256" key="4">
    <source>
        <dbReference type="ARBA" id="ARBA00022679"/>
    </source>
</evidence>
<feature type="transmembrane region" description="Helical" evidence="13">
    <location>
        <begin position="54"/>
        <end position="72"/>
    </location>
</feature>
<keyword evidence="15" id="KW-1185">Reference proteome</keyword>
<feature type="transmembrane region" description="Helical" evidence="13">
    <location>
        <begin position="20"/>
        <end position="42"/>
    </location>
</feature>
<dbReference type="RefSeq" id="WP_344811691.1">
    <property type="nucleotide sequence ID" value="NZ_BAAAYX010000003.1"/>
</dbReference>
<evidence type="ECO:0000256" key="6">
    <source>
        <dbReference type="ARBA" id="ARBA00022989"/>
    </source>
</evidence>
<feature type="transmembrane region" description="Helical" evidence="13">
    <location>
        <begin position="92"/>
        <end position="117"/>
    </location>
</feature>